<dbReference type="PANTHER" id="PTHR46776">
    <property type="entry name" value="CYCLIN-DEPENDENT KINASE INHIBITOR 4-RELATED"/>
    <property type="match status" value="1"/>
</dbReference>
<dbReference type="InterPro" id="IPR003175">
    <property type="entry name" value="CDI_dom"/>
</dbReference>
<feature type="region of interest" description="Disordered" evidence="5">
    <location>
        <begin position="1"/>
        <end position="23"/>
    </location>
</feature>
<gene>
    <name evidence="7" type="ORF">HRI_004229600</name>
</gene>
<dbReference type="InterPro" id="IPR044275">
    <property type="entry name" value="KRP"/>
</dbReference>
<accession>A0A9W7MKP1</accession>
<evidence type="ECO:0000259" key="6">
    <source>
        <dbReference type="Pfam" id="PF02234"/>
    </source>
</evidence>
<comment type="similarity">
    <text evidence="2">Belongs to the CDI family. ICK/KRP subfamily.</text>
</comment>
<comment type="subcellular location">
    <subcellularLocation>
        <location evidence="1">Nucleus</location>
        <location evidence="1">Nucleoplasm</location>
    </subcellularLocation>
</comment>
<dbReference type="GO" id="GO:0004861">
    <property type="term" value="F:cyclin-dependent protein serine/threonine kinase inhibitor activity"/>
    <property type="evidence" value="ECO:0007669"/>
    <property type="project" value="InterPro"/>
</dbReference>
<dbReference type="EMBL" id="BSYR01000044">
    <property type="protein sequence ID" value="GMJ05604.1"/>
    <property type="molecule type" value="Genomic_DNA"/>
</dbReference>
<evidence type="ECO:0000256" key="4">
    <source>
        <dbReference type="ARBA" id="ARBA00023306"/>
    </source>
</evidence>
<dbReference type="Pfam" id="PF02234">
    <property type="entry name" value="CDI"/>
    <property type="match status" value="1"/>
</dbReference>
<keyword evidence="4" id="KW-0131">Cell cycle</keyword>
<dbReference type="GO" id="GO:0005654">
    <property type="term" value="C:nucleoplasm"/>
    <property type="evidence" value="ECO:0007669"/>
    <property type="project" value="UniProtKB-SubCell"/>
</dbReference>
<feature type="domain" description="Cyclin-dependent kinase inhibitor" evidence="6">
    <location>
        <begin position="136"/>
        <end position="181"/>
    </location>
</feature>
<feature type="compositionally biased region" description="Low complexity" evidence="5">
    <location>
        <begin position="1"/>
        <end position="10"/>
    </location>
</feature>
<evidence type="ECO:0000313" key="8">
    <source>
        <dbReference type="Proteomes" id="UP001165190"/>
    </source>
</evidence>
<keyword evidence="8" id="KW-1185">Reference proteome</keyword>
<protein>
    <recommendedName>
        <fullName evidence="6">Cyclin-dependent kinase inhibitor domain-containing protein</fullName>
    </recommendedName>
</protein>
<evidence type="ECO:0000256" key="1">
    <source>
        <dbReference type="ARBA" id="ARBA00004642"/>
    </source>
</evidence>
<dbReference type="InterPro" id="IPR044898">
    <property type="entry name" value="CDI_dom_sf"/>
</dbReference>
<dbReference type="Proteomes" id="UP001165190">
    <property type="component" value="Unassembled WGS sequence"/>
</dbReference>
<dbReference type="AlphaFoldDB" id="A0A9W7MKP1"/>
<sequence>MESSSTSFSLSKRRKTVDSKESKELEFISPDIKLGNTRRFLSNSRNKPTTVATSSKSGGVLVAGEMCSSLSSGDDSSASNESCDFVMCSLRFVDLKAKSFETEISTCINVNKFSAETTPTIEPIGDSEETASPHRKKPPSQVEIDEFFAVAEKYEQVRFAEKYNYDIVKDVPLDGRYQWIRLKP</sequence>
<organism evidence="7 8">
    <name type="scientific">Hibiscus trionum</name>
    <name type="common">Flower of an hour</name>
    <dbReference type="NCBI Taxonomy" id="183268"/>
    <lineage>
        <taxon>Eukaryota</taxon>
        <taxon>Viridiplantae</taxon>
        <taxon>Streptophyta</taxon>
        <taxon>Embryophyta</taxon>
        <taxon>Tracheophyta</taxon>
        <taxon>Spermatophyta</taxon>
        <taxon>Magnoliopsida</taxon>
        <taxon>eudicotyledons</taxon>
        <taxon>Gunneridae</taxon>
        <taxon>Pentapetalae</taxon>
        <taxon>rosids</taxon>
        <taxon>malvids</taxon>
        <taxon>Malvales</taxon>
        <taxon>Malvaceae</taxon>
        <taxon>Malvoideae</taxon>
        <taxon>Hibiscus</taxon>
    </lineage>
</organism>
<reference evidence="7" key="1">
    <citation type="submission" date="2023-05" db="EMBL/GenBank/DDBJ databases">
        <title>Genome and transcriptome analyses reveal genes involved in the formation of fine ridges on petal epidermal cells in Hibiscus trionum.</title>
        <authorList>
            <person name="Koshimizu S."/>
            <person name="Masuda S."/>
            <person name="Ishii T."/>
            <person name="Shirasu K."/>
            <person name="Hoshino A."/>
            <person name="Arita M."/>
        </authorList>
    </citation>
    <scope>NUCLEOTIDE SEQUENCE</scope>
    <source>
        <strain evidence="7">Hamamatsu line</strain>
    </source>
</reference>
<dbReference type="Gene3D" id="4.10.365.10">
    <property type="entry name" value="p27"/>
    <property type="match status" value="1"/>
</dbReference>
<evidence type="ECO:0000256" key="2">
    <source>
        <dbReference type="ARBA" id="ARBA00010274"/>
    </source>
</evidence>
<evidence type="ECO:0000313" key="7">
    <source>
        <dbReference type="EMBL" id="GMJ05604.1"/>
    </source>
</evidence>
<name>A0A9W7MKP1_HIBTR</name>
<evidence type="ECO:0000256" key="3">
    <source>
        <dbReference type="ARBA" id="ARBA00023013"/>
    </source>
</evidence>
<comment type="caution">
    <text evidence="7">The sequence shown here is derived from an EMBL/GenBank/DDBJ whole genome shotgun (WGS) entry which is preliminary data.</text>
</comment>
<dbReference type="OrthoDB" id="9940972at2759"/>
<evidence type="ECO:0000256" key="5">
    <source>
        <dbReference type="SAM" id="MobiDB-lite"/>
    </source>
</evidence>
<dbReference type="GO" id="GO:0051726">
    <property type="term" value="P:regulation of cell cycle"/>
    <property type="evidence" value="ECO:0007669"/>
    <property type="project" value="InterPro"/>
</dbReference>
<proteinExistence type="inferred from homology"/>
<keyword evidence="3" id="KW-0649">Protein kinase inhibitor</keyword>